<comment type="caution">
    <text evidence="1">The sequence shown here is derived from an EMBL/GenBank/DDBJ whole genome shotgun (WGS) entry which is preliminary data.</text>
</comment>
<organism evidence="1">
    <name type="scientific">marine sediment metagenome</name>
    <dbReference type="NCBI Taxonomy" id="412755"/>
    <lineage>
        <taxon>unclassified sequences</taxon>
        <taxon>metagenomes</taxon>
        <taxon>ecological metagenomes</taxon>
    </lineage>
</organism>
<name>X0XM45_9ZZZZ</name>
<dbReference type="AlphaFoldDB" id="X0XM45"/>
<gene>
    <name evidence="1" type="ORF">S01H1_74542</name>
</gene>
<sequence>MTQRQTEDDTRREDKIARIFAERSKDKWYAHKYEA</sequence>
<feature type="non-terminal residue" evidence="1">
    <location>
        <position position="35"/>
    </location>
</feature>
<protein>
    <submittedName>
        <fullName evidence="1">Uncharacterized protein</fullName>
    </submittedName>
</protein>
<dbReference type="EMBL" id="BARS01049880">
    <property type="protein sequence ID" value="GAG37728.1"/>
    <property type="molecule type" value="Genomic_DNA"/>
</dbReference>
<reference evidence="1" key="1">
    <citation type="journal article" date="2014" name="Front. Microbiol.">
        <title>High frequency of phylogenetically diverse reductive dehalogenase-homologous genes in deep subseafloor sedimentary metagenomes.</title>
        <authorList>
            <person name="Kawai M."/>
            <person name="Futagami T."/>
            <person name="Toyoda A."/>
            <person name="Takaki Y."/>
            <person name="Nishi S."/>
            <person name="Hori S."/>
            <person name="Arai W."/>
            <person name="Tsubouchi T."/>
            <person name="Morono Y."/>
            <person name="Uchiyama I."/>
            <person name="Ito T."/>
            <person name="Fujiyama A."/>
            <person name="Inagaki F."/>
            <person name="Takami H."/>
        </authorList>
    </citation>
    <scope>NUCLEOTIDE SEQUENCE</scope>
    <source>
        <strain evidence="1">Expedition CK06-06</strain>
    </source>
</reference>
<accession>X0XM45</accession>
<proteinExistence type="predicted"/>
<evidence type="ECO:0000313" key="1">
    <source>
        <dbReference type="EMBL" id="GAG37728.1"/>
    </source>
</evidence>